<keyword evidence="3" id="KW-0949">S-adenosyl-L-methionine</keyword>
<dbReference type="Proteomes" id="UP000284763">
    <property type="component" value="Unassembled WGS sequence"/>
</dbReference>
<keyword evidence="5" id="KW-0408">Iron</keyword>
<dbReference type="Pfam" id="PF04055">
    <property type="entry name" value="Radical_SAM"/>
    <property type="match status" value="1"/>
</dbReference>
<dbReference type="PANTHER" id="PTHR30352">
    <property type="entry name" value="PYRUVATE FORMATE-LYASE-ACTIVATING ENZYME"/>
    <property type="match status" value="1"/>
</dbReference>
<evidence type="ECO:0000259" key="7">
    <source>
        <dbReference type="PROSITE" id="PS51918"/>
    </source>
</evidence>
<evidence type="ECO:0000256" key="6">
    <source>
        <dbReference type="ARBA" id="ARBA00023014"/>
    </source>
</evidence>
<comment type="caution">
    <text evidence="8">The sequence shown here is derived from an EMBL/GenBank/DDBJ whole genome shotgun (WGS) entry which is preliminary data.</text>
</comment>
<dbReference type="PROSITE" id="PS51918">
    <property type="entry name" value="RADICAL_SAM"/>
    <property type="match status" value="1"/>
</dbReference>
<evidence type="ECO:0000256" key="1">
    <source>
        <dbReference type="ARBA" id="ARBA00001966"/>
    </source>
</evidence>
<dbReference type="SFLD" id="SFLDS00029">
    <property type="entry name" value="Radical_SAM"/>
    <property type="match status" value="1"/>
</dbReference>
<evidence type="ECO:0000256" key="2">
    <source>
        <dbReference type="ARBA" id="ARBA00022485"/>
    </source>
</evidence>
<dbReference type="CDD" id="cd01335">
    <property type="entry name" value="Radical_SAM"/>
    <property type="match status" value="1"/>
</dbReference>
<dbReference type="SUPFAM" id="SSF102114">
    <property type="entry name" value="Radical SAM enzymes"/>
    <property type="match status" value="1"/>
</dbReference>
<evidence type="ECO:0000256" key="4">
    <source>
        <dbReference type="ARBA" id="ARBA00022723"/>
    </source>
</evidence>
<dbReference type="GO" id="GO:0051539">
    <property type="term" value="F:4 iron, 4 sulfur cluster binding"/>
    <property type="evidence" value="ECO:0007669"/>
    <property type="project" value="UniProtKB-KW"/>
</dbReference>
<dbReference type="EMBL" id="QZAB01000536">
    <property type="protein sequence ID" value="RQD80923.1"/>
    <property type="molecule type" value="Genomic_DNA"/>
</dbReference>
<reference evidence="8 9" key="1">
    <citation type="submission" date="2018-08" db="EMBL/GenBank/DDBJ databases">
        <title>The metabolism and importance of syntrophic acetate oxidation coupled to methane or sulfide production in haloalkaline environments.</title>
        <authorList>
            <person name="Timmers P.H.A."/>
            <person name="Vavourakis C.D."/>
            <person name="Sorokin D.Y."/>
            <person name="Sinninghe Damste J.S."/>
            <person name="Muyzer G."/>
            <person name="Stams A.J.M."/>
            <person name="Plugge C.M."/>
        </authorList>
    </citation>
    <scope>NUCLEOTIDE SEQUENCE [LARGE SCALE GENOMIC DNA]</scope>
    <source>
        <strain evidence="8">MSAO_Arc3</strain>
    </source>
</reference>
<dbReference type="Gene3D" id="3.20.20.70">
    <property type="entry name" value="Aldolase class I"/>
    <property type="match status" value="1"/>
</dbReference>
<comment type="cofactor">
    <cofactor evidence="1">
        <name>[4Fe-4S] cluster</name>
        <dbReference type="ChEBI" id="CHEBI:49883"/>
    </cofactor>
</comment>
<dbReference type="InterPro" id="IPR058240">
    <property type="entry name" value="rSAM_sf"/>
</dbReference>
<keyword evidence="4" id="KW-0479">Metal-binding</keyword>
<keyword evidence="2" id="KW-0004">4Fe-4S</keyword>
<dbReference type="GO" id="GO:0003824">
    <property type="term" value="F:catalytic activity"/>
    <property type="evidence" value="ECO:0007669"/>
    <property type="project" value="InterPro"/>
</dbReference>
<name>A0A3R7X3K3_9EURY</name>
<dbReference type="GO" id="GO:0046872">
    <property type="term" value="F:metal ion binding"/>
    <property type="evidence" value="ECO:0007669"/>
    <property type="project" value="UniProtKB-KW"/>
</dbReference>
<dbReference type="InterPro" id="IPR013785">
    <property type="entry name" value="Aldolase_TIM"/>
</dbReference>
<evidence type="ECO:0000256" key="5">
    <source>
        <dbReference type="ARBA" id="ARBA00023004"/>
    </source>
</evidence>
<protein>
    <submittedName>
        <fullName evidence="8">4Fe-4S cluster-binding domain-containing protein</fullName>
    </submittedName>
</protein>
<dbReference type="AlphaFoldDB" id="A0A3R7X3K3"/>
<feature type="domain" description="Radical SAM core" evidence="7">
    <location>
        <begin position="15"/>
        <end position="107"/>
    </location>
</feature>
<organism evidence="8 9">
    <name type="scientific">Methanosalsum natronophilum</name>
    <dbReference type="NCBI Taxonomy" id="768733"/>
    <lineage>
        <taxon>Archaea</taxon>
        <taxon>Methanobacteriati</taxon>
        <taxon>Methanobacteriota</taxon>
        <taxon>Stenosarchaea group</taxon>
        <taxon>Methanomicrobia</taxon>
        <taxon>Methanosarcinales</taxon>
        <taxon>Methanosarcinaceae</taxon>
        <taxon>Methanosalsum</taxon>
    </lineage>
</organism>
<dbReference type="InterPro" id="IPR007197">
    <property type="entry name" value="rSAM"/>
</dbReference>
<proteinExistence type="predicted"/>
<evidence type="ECO:0000313" key="8">
    <source>
        <dbReference type="EMBL" id="RQD80923.1"/>
    </source>
</evidence>
<accession>A0A3R7X3K3</accession>
<evidence type="ECO:0000256" key="3">
    <source>
        <dbReference type="ARBA" id="ARBA00022691"/>
    </source>
</evidence>
<gene>
    <name evidence="8" type="ORF">D5R95_08475</name>
</gene>
<sequence>MEVNYSSSVSVSTVDWYGRASTVLFFNQCPFRCPYCQNHELLEKNELIDISVPKQDIIKSIPFVSAVVFSGGEPLLHMNGLLELASFAKEKGLLVGVETNGFFDESI</sequence>
<dbReference type="InterPro" id="IPR034457">
    <property type="entry name" value="Organic_radical-activating"/>
</dbReference>
<feature type="non-terminal residue" evidence="8">
    <location>
        <position position="107"/>
    </location>
</feature>
<keyword evidence="6" id="KW-0411">Iron-sulfur</keyword>
<evidence type="ECO:0000313" key="9">
    <source>
        <dbReference type="Proteomes" id="UP000284763"/>
    </source>
</evidence>